<evidence type="ECO:0000256" key="5">
    <source>
        <dbReference type="ARBA" id="ARBA00023163"/>
    </source>
</evidence>
<reference evidence="12" key="1">
    <citation type="submission" date="2023-07" db="EMBL/GenBank/DDBJ databases">
        <title>A draft genome of Kazachstania heterogenica Y-27499.</title>
        <authorList>
            <person name="Donic C."/>
            <person name="Kralova J.S."/>
            <person name="Fidel L."/>
            <person name="Ben-Dor S."/>
            <person name="Jung S."/>
        </authorList>
    </citation>
    <scope>NUCLEOTIDE SEQUENCE [LARGE SCALE GENOMIC DNA]</scope>
    <source>
        <strain evidence="12">Y27499</strain>
    </source>
</reference>
<dbReference type="SUPFAM" id="SSF47370">
    <property type="entry name" value="Bromodomain"/>
    <property type="match status" value="1"/>
</dbReference>
<feature type="compositionally biased region" description="Acidic residues" evidence="9">
    <location>
        <begin position="340"/>
        <end position="352"/>
    </location>
</feature>
<dbReference type="Gene3D" id="1.10.20.10">
    <property type="entry name" value="Histone, subunit A"/>
    <property type="match status" value="1"/>
</dbReference>
<feature type="compositionally biased region" description="Acidic residues" evidence="9">
    <location>
        <begin position="722"/>
        <end position="732"/>
    </location>
</feature>
<feature type="compositionally biased region" description="Basic and acidic residues" evidence="9">
    <location>
        <begin position="680"/>
        <end position="690"/>
    </location>
</feature>
<dbReference type="Pfam" id="PF00439">
    <property type="entry name" value="Bromodomain"/>
    <property type="match status" value="1"/>
</dbReference>
<feature type="region of interest" description="Disordered" evidence="9">
    <location>
        <begin position="318"/>
        <end position="362"/>
    </location>
</feature>
<feature type="region of interest" description="Disordered" evidence="9">
    <location>
        <begin position="93"/>
        <end position="115"/>
    </location>
</feature>
<evidence type="ECO:0000256" key="7">
    <source>
        <dbReference type="ARBA" id="ARBA00093633"/>
    </source>
</evidence>
<evidence type="ECO:0000256" key="1">
    <source>
        <dbReference type="ARBA" id="ARBA00004123"/>
    </source>
</evidence>
<dbReference type="GO" id="GO:0005198">
    <property type="term" value="F:structural molecule activity"/>
    <property type="evidence" value="ECO:0007669"/>
    <property type="project" value="TreeGrafter"/>
</dbReference>
<evidence type="ECO:0000313" key="12">
    <source>
        <dbReference type="Proteomes" id="UP001306508"/>
    </source>
</evidence>
<dbReference type="PROSITE" id="PS50014">
    <property type="entry name" value="BROMODOMAIN_2"/>
    <property type="match status" value="1"/>
</dbReference>
<dbReference type="Pfam" id="PF07524">
    <property type="entry name" value="Bromo_TP"/>
    <property type="match status" value="1"/>
</dbReference>
<feature type="domain" description="Bromo" evidence="10">
    <location>
        <begin position="435"/>
        <end position="505"/>
    </location>
</feature>
<feature type="compositionally biased region" description="Polar residues" evidence="9">
    <location>
        <begin position="1331"/>
        <end position="1350"/>
    </location>
</feature>
<feature type="region of interest" description="Disordered" evidence="9">
    <location>
        <begin position="539"/>
        <end position="580"/>
    </location>
</feature>
<dbReference type="InterPro" id="IPR037782">
    <property type="entry name" value="Spt7"/>
</dbReference>
<keyword evidence="12" id="KW-1185">Reference proteome</keyword>
<dbReference type="PRINTS" id="PR00503">
    <property type="entry name" value="BROMODOMAIN"/>
</dbReference>
<evidence type="ECO:0000256" key="4">
    <source>
        <dbReference type="ARBA" id="ARBA00023117"/>
    </source>
</evidence>
<feature type="compositionally biased region" description="Polar residues" evidence="9">
    <location>
        <begin position="691"/>
        <end position="700"/>
    </location>
</feature>
<comment type="subcellular location">
    <subcellularLocation>
        <location evidence="1">Nucleus</location>
    </subcellularLocation>
</comment>
<proteinExistence type="predicted"/>
<dbReference type="InterPro" id="IPR036427">
    <property type="entry name" value="Bromodomain-like_sf"/>
</dbReference>
<dbReference type="GO" id="GO:0005634">
    <property type="term" value="C:nucleus"/>
    <property type="evidence" value="ECO:0007669"/>
    <property type="project" value="UniProtKB-SubCell"/>
</dbReference>
<comment type="caution">
    <text evidence="11">The sequence shown here is derived from an EMBL/GenBank/DDBJ whole genome shotgun (WGS) entry which is preliminary data.</text>
</comment>
<feature type="compositionally biased region" description="Polar residues" evidence="9">
    <location>
        <begin position="661"/>
        <end position="679"/>
    </location>
</feature>
<organism evidence="11 12">
    <name type="scientific">Arxiozyma heterogenica</name>
    <dbReference type="NCBI Taxonomy" id="278026"/>
    <lineage>
        <taxon>Eukaryota</taxon>
        <taxon>Fungi</taxon>
        <taxon>Dikarya</taxon>
        <taxon>Ascomycota</taxon>
        <taxon>Saccharomycotina</taxon>
        <taxon>Saccharomycetes</taxon>
        <taxon>Saccharomycetales</taxon>
        <taxon>Saccharomycetaceae</taxon>
        <taxon>Arxiozyma</taxon>
    </lineage>
</organism>
<feature type="region of interest" description="Disordered" evidence="9">
    <location>
        <begin position="661"/>
        <end position="732"/>
    </location>
</feature>
<dbReference type="PANTHER" id="PTHR47343">
    <property type="entry name" value="TRANSCRIPTIONAL ACTIVATOR SPT7"/>
    <property type="match status" value="1"/>
</dbReference>
<keyword evidence="2" id="KW-0597">Phosphoprotein</keyword>
<dbReference type="GO" id="GO:0006325">
    <property type="term" value="P:chromatin organization"/>
    <property type="evidence" value="ECO:0007669"/>
    <property type="project" value="UniProtKB-ARBA"/>
</dbReference>
<feature type="region of interest" description="Disordered" evidence="9">
    <location>
        <begin position="1331"/>
        <end position="1358"/>
    </location>
</feature>
<dbReference type="PANTHER" id="PTHR47343:SF1">
    <property type="entry name" value="TRANSCRIPTIONAL ACTIVATOR SPT7"/>
    <property type="match status" value="1"/>
</dbReference>
<dbReference type="GO" id="GO:0046695">
    <property type="term" value="C:SLIK (SAGA-like) complex"/>
    <property type="evidence" value="ECO:0007669"/>
    <property type="project" value="InterPro"/>
</dbReference>
<evidence type="ECO:0000256" key="6">
    <source>
        <dbReference type="ARBA" id="ARBA00023242"/>
    </source>
</evidence>
<dbReference type="InterPro" id="IPR009072">
    <property type="entry name" value="Histone-fold"/>
</dbReference>
<dbReference type="CDD" id="cd05510">
    <property type="entry name" value="Bromo_SPT7_like"/>
    <property type="match status" value="1"/>
</dbReference>
<protein>
    <recommendedName>
        <fullName evidence="7">SAGA complex subunit Spt7</fullName>
    </recommendedName>
</protein>
<feature type="compositionally biased region" description="Acidic residues" evidence="9">
    <location>
        <begin position="547"/>
        <end position="559"/>
    </location>
</feature>
<gene>
    <name evidence="11" type="ORF">RI543_000228</name>
</gene>
<dbReference type="Gene3D" id="1.20.920.10">
    <property type="entry name" value="Bromodomain-like"/>
    <property type="match status" value="1"/>
</dbReference>
<dbReference type="InterPro" id="IPR001487">
    <property type="entry name" value="Bromodomain"/>
</dbReference>
<keyword evidence="6" id="KW-0539">Nucleus</keyword>
<feature type="compositionally biased region" description="Basic and acidic residues" evidence="9">
    <location>
        <begin position="318"/>
        <end position="336"/>
    </location>
</feature>
<evidence type="ECO:0000256" key="9">
    <source>
        <dbReference type="SAM" id="MobiDB-lite"/>
    </source>
</evidence>
<evidence type="ECO:0000256" key="8">
    <source>
        <dbReference type="PROSITE-ProRule" id="PRU00035"/>
    </source>
</evidence>
<feature type="compositionally biased region" description="Basic and acidic residues" evidence="9">
    <location>
        <begin position="701"/>
        <end position="721"/>
    </location>
</feature>
<dbReference type="GO" id="GO:0046982">
    <property type="term" value="F:protein heterodimerization activity"/>
    <property type="evidence" value="ECO:0007669"/>
    <property type="project" value="InterPro"/>
</dbReference>
<dbReference type="InterPro" id="IPR018359">
    <property type="entry name" value="Bromodomain_CS"/>
</dbReference>
<evidence type="ECO:0000313" key="11">
    <source>
        <dbReference type="EMBL" id="KAK5782296.1"/>
    </source>
</evidence>
<keyword evidence="3" id="KW-0805">Transcription regulation</keyword>
<keyword evidence="4 8" id="KW-0103">Bromodomain</keyword>
<evidence type="ECO:0000259" key="10">
    <source>
        <dbReference type="PROSITE" id="PS50014"/>
    </source>
</evidence>
<dbReference type="GO" id="GO:0006357">
    <property type="term" value="P:regulation of transcription by RNA polymerase II"/>
    <property type="evidence" value="ECO:0007669"/>
    <property type="project" value="UniProtKB-ARBA"/>
</dbReference>
<dbReference type="SMART" id="SM00297">
    <property type="entry name" value="BROMO"/>
    <property type="match status" value="1"/>
</dbReference>
<keyword evidence="5" id="KW-0804">Transcription</keyword>
<sequence>MFHCIPIINYQTTHLKSLLNITEKLHSNHIFESYLTPQQLILLEYILSIKDPDIKEKIWNELMNANLVLDVITTTNPSTNNYSNITQDREINTNVSNNEKKLDNTKDTSNSGNEKLTIDEVNADINQLDLTELSQHITTPGFIGNLSMKIRYVLWQCAIDTAFKVPSKIEVLAEDNQQHNVFDYVLLDEISDKNDGSSTKPFLSTTEMLSTKSKLTDNYSDDNYDEDDDDYDCEPAERQEYKDQKTFFNDQGVILKTDEQNRLVLTIEISTTTLSKLQTNNYDAIMENWTKIYHSFEYDKETVMKRLKLEANNELLEKEKDRKRPLETENSEKKNMSDNTPEDNNSDYEEEQNTSKRPKHESISLSTNLGIANLSLKHLLNAIQTDKTKVNLSDYELKTLITDVKKNRSKWSSDDRIGQEELYEACEKVVLELRNYTEHSTPFLNKVSKREAPNYHLVIKKSMDLNTVLKKLKTFQYDSKQDFVDDIMLIWKNCLTYNSDPSHFLRAHAIAMQKKSLQLIPMIPNITVRSRAEVERELAEMEKDKDYEEDGEDEEEEEVAGSGRKGLNMGAHKPACDDFDNDKVNMQKSDDAIEDHVSGNNASITTVDNIDKLKSDQTISMNNSEGTDTKKNDVTTGLHVQDTSNENSEIKSELYSEKLNNIPDSLSHTSKDTTNTVHESNSKTDDEKNKSISANTSEQTHMIDTKNVKREVKEEDVKATDEDNEEEREEIDETQNFINEIDDDRDDIEISVWKSATAKCRAEICLKRSEHFTNGRINTMSKALLKDPNKMKSHSLLWQEYKQQKEIELLQQKLEQESIMKNGFGTSFKEEESEQNIYDESTKVLFGDNAVTDIDYENSSLLQEYNVVNTLPNLEYNGIPSEVLDKQETSYINQLLETGVAHHSIYQKNVRKGMSVQMNANISLIQQIRHICHKISIIRMLQNPQYLQNTKNSQSSFNISKHKFSYSDIDDTVDIDPISQMNTHDYRNNKELIWRIMHKNVSKISMANGFETTQPSAINILTEIASDYLSNLIKTMKLHHESNSLNTKNTEEILHLTLLENGIPRPDSLYSYIENEFKKKTKKLKDIKTKLESFLKDLLRPTLQELSERNFEDESENFLTGNFASELTGEDFFGFQELGLDKEFGILSSSVPLQLLTTQFQAIDSEKKVQHNKVQPEEIDSVNYYKITKKDIQTNNRYHILKPLLKKAYEKSKLYSLRPVKNGPVLKSPSHDPENDMYIILEDEEIPQKKGSSKLRLPPTGKISTVYKRKVIANAFFIPELPSTNLETPQINYVKSGDEDDEGQLLNSNESFQFENSSSILSPIQKITETSNVTVDSPTQNTNTPTNESFSLELPKIE</sequence>
<dbReference type="Proteomes" id="UP001306508">
    <property type="component" value="Unassembled WGS sequence"/>
</dbReference>
<dbReference type="FunFam" id="1.20.920.10:FF:000032">
    <property type="entry name" value="Transcriptional activator spt7"/>
    <property type="match status" value="1"/>
</dbReference>
<name>A0AAN7ZZ56_9SACH</name>
<dbReference type="InterPro" id="IPR006565">
    <property type="entry name" value="BTP"/>
</dbReference>
<accession>A0AAN7ZZ56</accession>
<dbReference type="EMBL" id="JAWIZZ010000006">
    <property type="protein sequence ID" value="KAK5782296.1"/>
    <property type="molecule type" value="Genomic_DNA"/>
</dbReference>
<evidence type="ECO:0000256" key="2">
    <source>
        <dbReference type="ARBA" id="ARBA00022553"/>
    </source>
</evidence>
<dbReference type="GO" id="GO:0000124">
    <property type="term" value="C:SAGA complex"/>
    <property type="evidence" value="ECO:0007669"/>
    <property type="project" value="InterPro"/>
</dbReference>
<evidence type="ECO:0000256" key="3">
    <source>
        <dbReference type="ARBA" id="ARBA00023015"/>
    </source>
</evidence>
<dbReference type="PROSITE" id="PS00633">
    <property type="entry name" value="BROMODOMAIN_1"/>
    <property type="match status" value="1"/>
</dbReference>